<feature type="region of interest" description="Disordered" evidence="1">
    <location>
        <begin position="136"/>
        <end position="167"/>
    </location>
</feature>
<feature type="compositionally biased region" description="Acidic residues" evidence="1">
    <location>
        <begin position="46"/>
        <end position="78"/>
    </location>
</feature>
<evidence type="ECO:0000313" key="3">
    <source>
        <dbReference type="Proteomes" id="UP000007875"/>
    </source>
</evidence>
<feature type="region of interest" description="Disordered" evidence="1">
    <location>
        <begin position="1"/>
        <end position="107"/>
    </location>
</feature>
<protein>
    <submittedName>
        <fullName evidence="2">Uncharacterized protein</fullName>
    </submittedName>
</protein>
<feature type="region of interest" description="Disordered" evidence="1">
    <location>
        <begin position="201"/>
        <end position="230"/>
    </location>
</feature>
<reference evidence="2" key="2">
    <citation type="submission" date="2025-08" db="UniProtKB">
        <authorList>
            <consortium name="Ensembl"/>
        </authorList>
    </citation>
    <scope>IDENTIFICATION</scope>
</reference>
<dbReference type="OMA" id="TEDTHRK"/>
<accession>H2YYQ4</accession>
<name>H2YYQ4_CIOSA</name>
<sequence length="274" mass="30970">MEESKQDSTAITKPVTDETDKTTTTKVDLKEVAEVKPTDKVHEETPDNPEQAEDDDSDGDEGEPTVLDALEDGSDSDEYSPPSRKNSEDEIEILEDDDDVSSGEEEVDFRVEETLLGESKFYKLKFKDVDQKQREYLDSLKDPEESQESELDPDKENKAENDDTVTATPKFMDYRSVLDQDMAEYKSDDDDDFNPVYCGETLSDVEYKTEDERDTESEVEVEETEDTHRKTGEALRCLRIKEKLEIPPDCAMEAAAIATANSPVDVQDSPMECV</sequence>
<evidence type="ECO:0000256" key="1">
    <source>
        <dbReference type="SAM" id="MobiDB-lite"/>
    </source>
</evidence>
<proteinExistence type="predicted"/>
<keyword evidence="3" id="KW-1185">Reference proteome</keyword>
<feature type="compositionally biased region" description="Acidic residues" evidence="1">
    <location>
        <begin position="89"/>
        <end position="107"/>
    </location>
</feature>
<evidence type="ECO:0000313" key="2">
    <source>
        <dbReference type="Ensembl" id="ENSCSAVP00000010465.1"/>
    </source>
</evidence>
<reference evidence="3" key="1">
    <citation type="submission" date="2003-08" db="EMBL/GenBank/DDBJ databases">
        <authorList>
            <person name="Birren B."/>
            <person name="Nusbaum C."/>
            <person name="Abebe A."/>
            <person name="Abouelleil A."/>
            <person name="Adekoya E."/>
            <person name="Ait-zahra M."/>
            <person name="Allen N."/>
            <person name="Allen T."/>
            <person name="An P."/>
            <person name="Anderson M."/>
            <person name="Anderson S."/>
            <person name="Arachchi H."/>
            <person name="Armbruster J."/>
            <person name="Bachantsang P."/>
            <person name="Baldwin J."/>
            <person name="Barry A."/>
            <person name="Bayul T."/>
            <person name="Blitshsteyn B."/>
            <person name="Bloom T."/>
            <person name="Blye J."/>
            <person name="Boguslavskiy L."/>
            <person name="Borowsky M."/>
            <person name="Boukhgalter B."/>
            <person name="Brunache A."/>
            <person name="Butler J."/>
            <person name="Calixte N."/>
            <person name="Calvo S."/>
            <person name="Camarata J."/>
            <person name="Campo K."/>
            <person name="Chang J."/>
            <person name="Cheshatsang Y."/>
            <person name="Citroen M."/>
            <person name="Collymore A."/>
            <person name="Considine T."/>
            <person name="Cook A."/>
            <person name="Cooke P."/>
            <person name="Corum B."/>
            <person name="Cuomo C."/>
            <person name="David R."/>
            <person name="Dawoe T."/>
            <person name="Degray S."/>
            <person name="Dodge S."/>
            <person name="Dooley K."/>
            <person name="Dorje P."/>
            <person name="Dorjee K."/>
            <person name="Dorris L."/>
            <person name="Duffey N."/>
            <person name="Dupes A."/>
            <person name="Elkins T."/>
            <person name="Engels R."/>
            <person name="Erickson J."/>
            <person name="Farina A."/>
            <person name="Faro S."/>
            <person name="Ferreira P."/>
            <person name="Fischer H."/>
            <person name="Fitzgerald M."/>
            <person name="Foley K."/>
            <person name="Gage D."/>
            <person name="Galagan J."/>
            <person name="Gearin G."/>
            <person name="Gnerre S."/>
            <person name="Gnirke A."/>
            <person name="Goyette A."/>
            <person name="Graham J."/>
            <person name="Grandbois E."/>
            <person name="Gyaltsen K."/>
            <person name="Hafez N."/>
            <person name="Hagopian D."/>
            <person name="Hagos B."/>
            <person name="Hall J."/>
            <person name="Hatcher B."/>
            <person name="Heller A."/>
            <person name="Higgins H."/>
            <person name="Honan T."/>
            <person name="Horn A."/>
            <person name="Houde N."/>
            <person name="Hughes L."/>
            <person name="Hulme W."/>
            <person name="Husby E."/>
            <person name="Iliev I."/>
            <person name="Jaffe D."/>
            <person name="Jones C."/>
            <person name="Kamal M."/>
            <person name="Kamat A."/>
            <person name="Kamvysselis M."/>
            <person name="Karlsson E."/>
            <person name="Kells C."/>
            <person name="Kieu A."/>
            <person name="Kisner P."/>
            <person name="Kodira C."/>
            <person name="Kulbokas E."/>
            <person name="Labutti K."/>
            <person name="Lama D."/>
            <person name="Landers T."/>
            <person name="Leger J."/>
            <person name="Levine S."/>
            <person name="Lewis D."/>
            <person name="Lewis T."/>
            <person name="Lindblad-toh K."/>
            <person name="Liu X."/>
            <person name="Lokyitsang T."/>
            <person name="Lokyitsang Y."/>
            <person name="Lucien O."/>
            <person name="Lui A."/>
            <person name="Ma L.J."/>
            <person name="Mabbitt R."/>
            <person name="Macdonald J."/>
            <person name="Maclean C."/>
            <person name="Major J."/>
            <person name="Manning J."/>
            <person name="Marabella R."/>
            <person name="Maru K."/>
            <person name="Matthews C."/>
            <person name="Mauceli E."/>
            <person name="Mccarthy M."/>
            <person name="Mcdonough S."/>
            <person name="Mcghee T."/>
            <person name="Meldrim J."/>
            <person name="Meneus L."/>
            <person name="Mesirov J."/>
            <person name="Mihalev A."/>
            <person name="Mihova T."/>
            <person name="Mikkelsen T."/>
            <person name="Mlenga V."/>
            <person name="Moru K."/>
            <person name="Mozes J."/>
            <person name="Mulrain L."/>
            <person name="Munson G."/>
            <person name="Naylor J."/>
            <person name="Newes C."/>
            <person name="Nguyen C."/>
            <person name="Nguyen N."/>
            <person name="Nguyen T."/>
            <person name="Nicol R."/>
            <person name="Nielsen C."/>
            <person name="Nizzari M."/>
            <person name="Norbu C."/>
            <person name="Norbu N."/>
            <person name="O'donnell P."/>
            <person name="Okoawo O."/>
            <person name="O'leary S."/>
            <person name="Omotosho B."/>
            <person name="O'neill K."/>
            <person name="Osman S."/>
            <person name="Parker S."/>
            <person name="Perrin D."/>
            <person name="Phunkhang P."/>
            <person name="Piqani B."/>
            <person name="Purcell S."/>
            <person name="Rachupka T."/>
            <person name="Ramasamy U."/>
            <person name="Rameau R."/>
            <person name="Ray V."/>
            <person name="Raymond C."/>
            <person name="Retta R."/>
            <person name="Richardson S."/>
            <person name="Rise C."/>
            <person name="Rodriguez J."/>
            <person name="Rogers J."/>
            <person name="Rogov P."/>
            <person name="Rutman M."/>
            <person name="Schupbach R."/>
            <person name="Seaman C."/>
            <person name="Settipalli S."/>
            <person name="Sharpe T."/>
            <person name="Sheridan J."/>
            <person name="Sherpa N."/>
            <person name="Shi J."/>
            <person name="Smirnov S."/>
            <person name="Smith C."/>
            <person name="Sougnez C."/>
            <person name="Spencer B."/>
            <person name="Stalker J."/>
            <person name="Stange-thomann N."/>
            <person name="Stavropoulos S."/>
            <person name="Stetson K."/>
            <person name="Stone C."/>
            <person name="Stone S."/>
            <person name="Stubbs M."/>
            <person name="Talamas J."/>
            <person name="Tchuinga P."/>
            <person name="Tenzing P."/>
            <person name="Tesfaye S."/>
            <person name="Theodore J."/>
            <person name="Thoulutsang Y."/>
            <person name="Topham K."/>
            <person name="Towey S."/>
            <person name="Tsamla T."/>
            <person name="Tsomo N."/>
            <person name="Vallee D."/>
            <person name="Vassiliev H."/>
            <person name="Venkataraman V."/>
            <person name="Vinson J."/>
            <person name="Vo A."/>
            <person name="Wade C."/>
            <person name="Wang S."/>
            <person name="Wangchuk T."/>
            <person name="Wangdi T."/>
            <person name="Whittaker C."/>
            <person name="Wilkinson J."/>
            <person name="Wu Y."/>
            <person name="Wyman D."/>
            <person name="Yadav S."/>
            <person name="Yang S."/>
            <person name="Yang X."/>
            <person name="Yeager S."/>
            <person name="Yee E."/>
            <person name="Young G."/>
            <person name="Zainoun J."/>
            <person name="Zembeck L."/>
            <person name="Zimmer A."/>
            <person name="Zody M."/>
            <person name="Lander E."/>
        </authorList>
    </citation>
    <scope>NUCLEOTIDE SEQUENCE [LARGE SCALE GENOMIC DNA]</scope>
</reference>
<dbReference type="AlphaFoldDB" id="H2YYQ4"/>
<dbReference type="Ensembl" id="ENSCSAVT00000010592.1">
    <property type="protein sequence ID" value="ENSCSAVP00000010465.1"/>
    <property type="gene ID" value="ENSCSAVG00000006161.1"/>
</dbReference>
<dbReference type="Proteomes" id="UP000007875">
    <property type="component" value="Unassembled WGS sequence"/>
</dbReference>
<organism evidence="2 3">
    <name type="scientific">Ciona savignyi</name>
    <name type="common">Pacific transparent sea squirt</name>
    <dbReference type="NCBI Taxonomy" id="51511"/>
    <lineage>
        <taxon>Eukaryota</taxon>
        <taxon>Metazoa</taxon>
        <taxon>Chordata</taxon>
        <taxon>Tunicata</taxon>
        <taxon>Ascidiacea</taxon>
        <taxon>Phlebobranchia</taxon>
        <taxon>Cionidae</taxon>
        <taxon>Ciona</taxon>
    </lineage>
</organism>
<dbReference type="GeneTree" id="ENSGT00530000067195"/>
<feature type="compositionally biased region" description="Acidic residues" evidence="1">
    <location>
        <begin position="212"/>
        <end position="225"/>
    </location>
</feature>
<feature type="compositionally biased region" description="Basic and acidic residues" evidence="1">
    <location>
        <begin position="15"/>
        <end position="45"/>
    </location>
</feature>
<feature type="compositionally biased region" description="Basic and acidic residues" evidence="1">
    <location>
        <begin position="152"/>
        <end position="161"/>
    </location>
</feature>
<dbReference type="InParanoid" id="H2YYQ4"/>
<reference evidence="2" key="3">
    <citation type="submission" date="2025-09" db="UniProtKB">
        <authorList>
            <consortium name="Ensembl"/>
        </authorList>
    </citation>
    <scope>IDENTIFICATION</scope>
</reference>
<dbReference type="HOGENOM" id="CLU_1015485_0_0_1"/>